<dbReference type="EMBL" id="CP001978">
    <property type="protein sequence ID" value="ADP99808.1"/>
    <property type="molecule type" value="Genomic_DNA"/>
</dbReference>
<dbReference type="InterPro" id="IPR050325">
    <property type="entry name" value="Prot/Nucl_acid_deglycase"/>
</dbReference>
<accession>E4PLM1</accession>
<evidence type="ECO:0000256" key="3">
    <source>
        <dbReference type="ARBA" id="ARBA00038493"/>
    </source>
</evidence>
<dbReference type="Proteomes" id="UP000007077">
    <property type="component" value="Chromosome"/>
</dbReference>
<name>E4PLM1_MARAH</name>
<keyword evidence="1" id="KW-0346">Stress response</keyword>
<evidence type="ECO:0000256" key="1">
    <source>
        <dbReference type="ARBA" id="ARBA00023016"/>
    </source>
</evidence>
<dbReference type="PANTHER" id="PTHR48094:SF11">
    <property type="entry name" value="GLUTATHIONE-INDEPENDENT GLYOXALASE HSP31-RELATED"/>
    <property type="match status" value="1"/>
</dbReference>
<dbReference type="KEGG" id="mad:HP15_4044"/>
<feature type="domain" description="DJ-1/PfpI" evidence="4">
    <location>
        <begin position="30"/>
        <end position="227"/>
    </location>
</feature>
<comment type="similarity">
    <text evidence="3">Belongs to the peptidase C56 family. HSP31-like subfamily.</text>
</comment>
<evidence type="ECO:0000313" key="6">
    <source>
        <dbReference type="Proteomes" id="UP000007077"/>
    </source>
</evidence>
<proteinExistence type="inferred from homology"/>
<dbReference type="GO" id="GO:0019243">
    <property type="term" value="P:methylglyoxal catabolic process to D-lactate via S-lactoyl-glutathione"/>
    <property type="evidence" value="ECO:0007669"/>
    <property type="project" value="TreeGrafter"/>
</dbReference>
<organism evidence="5 6">
    <name type="scientific">Marinobacter adhaerens (strain DSM 23420 / HP15)</name>
    <dbReference type="NCBI Taxonomy" id="225937"/>
    <lineage>
        <taxon>Bacteria</taxon>
        <taxon>Pseudomonadati</taxon>
        <taxon>Pseudomonadota</taxon>
        <taxon>Gammaproteobacteria</taxon>
        <taxon>Pseudomonadales</taxon>
        <taxon>Marinobacteraceae</taxon>
        <taxon>Marinobacter</taxon>
    </lineage>
</organism>
<dbReference type="SUPFAM" id="SSF52317">
    <property type="entry name" value="Class I glutamine amidotransferase-like"/>
    <property type="match status" value="1"/>
</dbReference>
<reference evidence="5 6" key="1">
    <citation type="journal article" date="2010" name="Stand. Genomic Sci.">
        <title>Complete genome sequence of Marinobacter adhaerens type strain (HP15), a diatom-interacting marine microorganism.</title>
        <authorList>
            <person name="Gardes A."/>
            <person name="Kaeppel E."/>
            <person name="Shehzad A."/>
            <person name="Seebah S."/>
            <person name="Teeling H."/>
            <person name="Yarza P."/>
            <person name="Glockner F.O."/>
            <person name="Grossart H.P."/>
            <person name="Ullrich M.S."/>
        </authorList>
    </citation>
    <scope>NUCLEOTIDE SEQUENCE [LARGE SCALE GENOMIC DNA]</scope>
    <source>
        <strain evidence="6">DSM 23420 / HP15</strain>
    </source>
</reference>
<dbReference type="STRING" id="225937.HP15_4044"/>
<reference evidence="6" key="2">
    <citation type="submission" date="2010-02" db="EMBL/GenBank/DDBJ databases">
        <title>Complete genome sequence of Marinobacter adhaerens type strain (HP15).</title>
        <authorList>
            <person name="Gaerdes A.A.M."/>
            <person name="Kaeppel E."/>
            <person name="Shezad A."/>
            <person name="Seebah S."/>
            <person name="Teeling H."/>
            <person name="Yarza P."/>
            <person name="Gloeckner F.O."/>
            <person name="Ullrich M.S."/>
        </authorList>
    </citation>
    <scope>NUCLEOTIDE SEQUENCE [LARGE SCALE GENOMIC DNA]</scope>
    <source>
        <strain evidence="6">DSM 23420 / HP15</strain>
    </source>
</reference>
<sequence length="233" mass="25270">MKRTDTMKILMVLTSHDQMGDTGHKTGFWLEEFTAPYYVFRDAGADITIASPKGGQPPVDPNSEAEEALTETTRRFQQDAHAKESLASTKKLSDVDMNEYDAIFYPGGHGPLWDLVNDDKSIALIKTAYEQDKVIGAVCHAPAVFKNVEVKPGQNIVGGREVTGFTNSEEEAVGLSGVVPFLLEDMLKENTATYTRGDDWAPHIVVDGKLITGQNPASSEGAAKAVVQALQEA</sequence>
<dbReference type="InterPro" id="IPR029062">
    <property type="entry name" value="Class_I_gatase-like"/>
</dbReference>
<dbReference type="GO" id="GO:0019172">
    <property type="term" value="F:glyoxalase III activity"/>
    <property type="evidence" value="ECO:0007669"/>
    <property type="project" value="TreeGrafter"/>
</dbReference>
<keyword evidence="2" id="KW-0456">Lyase</keyword>
<dbReference type="HOGENOM" id="CLU_070319_2_0_6"/>
<dbReference type="PANTHER" id="PTHR48094">
    <property type="entry name" value="PROTEIN/NUCLEIC ACID DEGLYCASE DJ-1-RELATED"/>
    <property type="match status" value="1"/>
</dbReference>
<dbReference type="Pfam" id="PF01965">
    <property type="entry name" value="DJ-1_PfpI"/>
    <property type="match status" value="1"/>
</dbReference>
<dbReference type="InterPro" id="IPR002818">
    <property type="entry name" value="DJ-1/PfpI"/>
</dbReference>
<protein>
    <submittedName>
        <fullName evidence="5">ThiJ/PfpI family protein</fullName>
    </submittedName>
</protein>
<gene>
    <name evidence="5" type="ordered locus">HP15_4044</name>
</gene>
<dbReference type="PATRIC" id="fig|225937.3.peg.4068"/>
<evidence type="ECO:0000259" key="4">
    <source>
        <dbReference type="Pfam" id="PF01965"/>
    </source>
</evidence>
<dbReference type="eggNOG" id="COG0693">
    <property type="taxonomic scope" value="Bacteria"/>
</dbReference>
<dbReference type="AlphaFoldDB" id="E4PLM1"/>
<dbReference type="Gene3D" id="3.40.50.880">
    <property type="match status" value="1"/>
</dbReference>
<dbReference type="GO" id="GO:0005737">
    <property type="term" value="C:cytoplasm"/>
    <property type="evidence" value="ECO:0007669"/>
    <property type="project" value="TreeGrafter"/>
</dbReference>
<evidence type="ECO:0000256" key="2">
    <source>
        <dbReference type="ARBA" id="ARBA00023239"/>
    </source>
</evidence>
<dbReference type="CDD" id="cd03141">
    <property type="entry name" value="GATase1_Hsp31_like"/>
    <property type="match status" value="1"/>
</dbReference>
<evidence type="ECO:0000313" key="5">
    <source>
        <dbReference type="EMBL" id="ADP99808.1"/>
    </source>
</evidence>